<evidence type="ECO:0000313" key="1">
    <source>
        <dbReference type="EMBL" id="SHN71601.1"/>
    </source>
</evidence>
<dbReference type="OrthoDB" id="9805889at2"/>
<name>A0A1M7TLG4_9ACTN</name>
<dbReference type="AlphaFoldDB" id="A0A1M7TLG4"/>
<gene>
    <name evidence="1" type="ORF">SAMN05660350_01924</name>
</gene>
<evidence type="ECO:0008006" key="3">
    <source>
        <dbReference type="Google" id="ProtNLM"/>
    </source>
</evidence>
<evidence type="ECO:0000313" key="2">
    <source>
        <dbReference type="Proteomes" id="UP000184428"/>
    </source>
</evidence>
<dbReference type="RefSeq" id="WP_072917023.1">
    <property type="nucleotide sequence ID" value="NZ_FRDM01000007.1"/>
</dbReference>
<dbReference type="PANTHER" id="PTHR39324:SF1">
    <property type="entry name" value="CALCIUM DODECIN"/>
    <property type="match status" value="1"/>
</dbReference>
<dbReference type="Proteomes" id="UP000184428">
    <property type="component" value="Unassembled WGS sequence"/>
</dbReference>
<dbReference type="PANTHER" id="PTHR39324">
    <property type="entry name" value="CALCIUM DODECIN"/>
    <property type="match status" value="1"/>
</dbReference>
<dbReference type="InterPro" id="IPR036694">
    <property type="entry name" value="Dodecin-like_sf"/>
</dbReference>
<dbReference type="Gene3D" id="3.30.1660.10">
    <property type="entry name" value="Flavin-binding protein dodecin"/>
    <property type="match status" value="1"/>
</dbReference>
<dbReference type="InterPro" id="IPR025543">
    <property type="entry name" value="Dodecin-like"/>
</dbReference>
<sequence length="68" mass="7787">MSDHVYRLSEIVGSSQTSVDDAIRTAIRKAAQTVRQIEWFETKEIRGQVVDGDVNYFQVRLAIGFRVE</sequence>
<dbReference type="InterPro" id="IPR009923">
    <property type="entry name" value="Dodecin"/>
</dbReference>
<protein>
    <recommendedName>
        <fullName evidence="3">Dodecin flavoprotein</fullName>
    </recommendedName>
</protein>
<proteinExistence type="predicted"/>
<dbReference type="SUPFAM" id="SSF89807">
    <property type="entry name" value="Dodecin-like"/>
    <property type="match status" value="1"/>
</dbReference>
<dbReference type="EMBL" id="FRDM01000007">
    <property type="protein sequence ID" value="SHN71601.1"/>
    <property type="molecule type" value="Genomic_DNA"/>
</dbReference>
<organism evidence="1 2">
    <name type="scientific">Geodermatophilus obscurus</name>
    <dbReference type="NCBI Taxonomy" id="1861"/>
    <lineage>
        <taxon>Bacteria</taxon>
        <taxon>Bacillati</taxon>
        <taxon>Actinomycetota</taxon>
        <taxon>Actinomycetes</taxon>
        <taxon>Geodermatophilales</taxon>
        <taxon>Geodermatophilaceae</taxon>
        <taxon>Geodermatophilus</taxon>
    </lineage>
</organism>
<dbReference type="Pfam" id="PF07311">
    <property type="entry name" value="Dodecin"/>
    <property type="match status" value="1"/>
</dbReference>
<accession>A0A1M7TLG4</accession>
<dbReference type="InterPro" id="IPR050049">
    <property type="entry name" value="Dodecin_bact"/>
</dbReference>
<dbReference type="NCBIfam" id="NF043052">
    <property type="entry name" value="DodecBact"/>
    <property type="match status" value="1"/>
</dbReference>
<reference evidence="1 2" key="1">
    <citation type="submission" date="2016-12" db="EMBL/GenBank/DDBJ databases">
        <authorList>
            <person name="Song W.-J."/>
            <person name="Kurnit D.M."/>
        </authorList>
    </citation>
    <scope>NUCLEOTIDE SEQUENCE [LARGE SCALE GENOMIC DNA]</scope>
    <source>
        <strain evidence="1 2">DSM 43162</strain>
    </source>
</reference>